<accession>A0ABQ1PRE0</accession>
<reference evidence="2" key="1">
    <citation type="journal article" date="2019" name="Int. J. Syst. Evol. Microbiol.">
        <title>The Global Catalogue of Microorganisms (GCM) 10K type strain sequencing project: providing services to taxonomists for standard genome sequencing and annotation.</title>
        <authorList>
            <consortium name="The Broad Institute Genomics Platform"/>
            <consortium name="The Broad Institute Genome Sequencing Center for Infectious Disease"/>
            <person name="Wu L."/>
            <person name="Ma J."/>
        </authorList>
    </citation>
    <scope>NUCLEOTIDE SEQUENCE [LARGE SCALE GENOMIC DNA]</scope>
    <source>
        <strain evidence="2">CGMCC 1.12482</strain>
    </source>
</reference>
<organism evidence="1 2">
    <name type="scientific">Halopseudomonas salina</name>
    <dbReference type="NCBI Taxonomy" id="1323744"/>
    <lineage>
        <taxon>Bacteria</taxon>
        <taxon>Pseudomonadati</taxon>
        <taxon>Pseudomonadota</taxon>
        <taxon>Gammaproteobacteria</taxon>
        <taxon>Pseudomonadales</taxon>
        <taxon>Pseudomonadaceae</taxon>
        <taxon>Halopseudomonas</taxon>
    </lineage>
</organism>
<evidence type="ECO:0008006" key="3">
    <source>
        <dbReference type="Google" id="ProtNLM"/>
    </source>
</evidence>
<protein>
    <recommendedName>
        <fullName evidence="3">DUF433 domain-containing protein</fullName>
    </recommendedName>
</protein>
<keyword evidence="2" id="KW-1185">Reference proteome</keyword>
<dbReference type="Pfam" id="PF04255">
    <property type="entry name" value="DUF433"/>
    <property type="match status" value="1"/>
</dbReference>
<name>A0ABQ1PRE0_9GAMM</name>
<evidence type="ECO:0000313" key="1">
    <source>
        <dbReference type="EMBL" id="GGD01573.1"/>
    </source>
</evidence>
<comment type="caution">
    <text evidence="1">The sequence shown here is derived from an EMBL/GenBank/DDBJ whole genome shotgun (WGS) entry which is preliminary data.</text>
</comment>
<dbReference type="Proteomes" id="UP000638188">
    <property type="component" value="Unassembled WGS sequence"/>
</dbReference>
<gene>
    <name evidence="1" type="ORF">GCM10007418_21000</name>
</gene>
<dbReference type="InterPro" id="IPR007367">
    <property type="entry name" value="DUF433"/>
</dbReference>
<evidence type="ECO:0000313" key="2">
    <source>
        <dbReference type="Proteomes" id="UP000638188"/>
    </source>
</evidence>
<sequence length="238" mass="26652">MAMISTLIMKTPEPLSPLLGVGLYSLPEASSYTGIPADQINRWVFGYRAGGKSHASLWQPALGELEEKTLSFHDLLEIRFVHAFRQYGVSLQSIRAAAGHAREWFDQPYPFTCRRFQTDGQSIFATVMEETGDETLIDLVKRQYAFRQVISASLYAGIDYDSDGEALRWYPLTRSKAVVLDPARHFGKPILAKSGVDTETIAAAYQAEDQNIRRVALIYDLTPAEVEAAIRFERKDAA</sequence>
<proteinExistence type="predicted"/>
<dbReference type="EMBL" id="BMFF01000004">
    <property type="protein sequence ID" value="GGD01573.1"/>
    <property type="molecule type" value="Genomic_DNA"/>
</dbReference>